<sequence length="1868" mass="208569">SQDLGIAKEEDFVLTSTTREEVTAASLSNVEDGDTLYVLQDKNQELSAQVRERVSFLPHYDTIVKGGMYEYYASEGQNPLPYAFAELIDNALAAVSDNKTSRKIEIRLHLDDNYIFVLDNGRGMSSRQLNNWAVYRLSKFIRKEKKALEEEIERLPFNAPRSLNSDISYFGVGGKQAVFFIGSSTRMITRPKGHQDVHELTISKDQFEEKEKNREAIYSGFIRNRKAADACHTNEGEELLRDVILEEKDKDCFTTVVITGINPTHIPYLKGNFNAWTTQLAHIYHFYLHGPNGNVANESERSKFFKNIDISVKLCVRGREPQVMHLRDVVNDMQTRCIRTAASAFEFKATVEGTGIVEGVLRYHPFLYDKETFPHDPFEIKEEDQEETSDTRPARGRRPIFECYWNGRLIPYTCIEDFDWCAAPKKAKHVPLECFNRVSGVLWTNDKFQVSTNKLTFMDLEMRLKDKNTAYCRVIGKNQEKRTDIGKEFSSWLAECHEKHDKQIRFSHFTGSTLRPDLPKHRMGPWATYSQIEWDQKVYKKGQLVRITKTLPYIYGQIQKFLLFGPHTGEVYATGGEVQLLQEPRSLYDEIRTVPLSKMDRTISLSAIKKFIEDEEAKLPDCLIVSWPEGDEIKPNQKRQAGQAVGDIKVEIANRRGEVISKLPGSRQSKLLMELKVIWHGNNGDEVIVQHISQHGKTWPYWFRRMEGNIKHLGSYSLTLQTVLNESGANSFAGEQLPKHKINFSVIEGAAKKFTIGSFEGPFKIGTPFAIPLEFQDACGNHAKPTPDLKPILEAPGLDITVKDYTIRGSQLLLKDIVAVGSVPTNSGKTFNVSIRIPDFDEKPRNVKIRLLPGPPFKLTVKPDEEFELENGSPAKFDVEISDEAGNPTMQPRLAVTCKFTGASGLPGYTVDCATSSRGVLTGAPILIKKMSGPVKISAKIEVTGVKTIAPQQVGITVKPSSRAANIEVHYKGNDGELIPITAGEELEGACGDSITGIVYSVFDEAGRPIEIDDAFTSKVKVNWTPRVPKDSLRGKLPDVKIPNLVTECKYCHVGIADSSGISFEFSVRGVVGEPDSLKCSISGSDELQLGQKFESDILVNVLDKHGNEIKKFEKGVLEDLSISGEGLIEAETVRMLGKQSGFNINGIEFEKGVSMGSHELCIQWRGLKSYIRVEVVAGPPSSLTLPDWDSKLPVTVYNESKLPQSMIVQLCDEFGNPSHTSKVKVQLAKDSGLKLSPAPQAIRSDEEGQADFGIFTVSGKRGVYEIQPKALIGRQTISGPKVRVSIQADPNRAHCLQVEYDKSSSYVVNGPLPDFTVKVMTEDESLLTTAKGTSLTMRLSRADASAKSKNIQMTPDKKSSPGIFHFTSGRLPEMSGTLLIQFLFKEGKQEILSKQIVVTVQPGCAKELLPMEEPGMPTVSNTKSVSSRTLIDHLVLELRDSFGNTIDMDGQISVTVEGGQKEVPQLEADDTPLLIPMTGGRATFPSLLMEENTAGKDGQEYHLHCVLEDSPNVLPYDLAFLFYNDVKKQSQMAALSKERDALLAAIKTYRSLFETSSQLVKELRMSLQEADQEESRLRRELKLSASVNTVANVNMMISNKTREKDQAVAQRRRMCGLPPAPKDSLVLGKIAHLAQVKDDSIARVLSWHMSADMDCVVTLTTKKAQEIYKESVGKQQVLPLDSIYRKNLPDWNKPLPHQRLKPNSTPKGNPVYARNLLVFPRDTEHCQVVFGMLLGDTIILDTLEEANLYRQDIVKHTHCPTILTRQGDRVRSNGKFGGLMNRALPIEKLRGAVFSAPLPSTVQTLAFEIDLLQNLKSGMQKTQVAMEELDEQLAAQDTPEMKAKHKELKEAEAQLADLEKRLGEAFC</sequence>
<dbReference type="Pfam" id="PF26197">
    <property type="entry name" value="Ig_SMCHD1_5th"/>
    <property type="match status" value="1"/>
</dbReference>
<name>R7V282_CAPTE</name>
<dbReference type="InterPro" id="IPR038892">
    <property type="entry name" value="SMCHD1"/>
</dbReference>
<accession>R7V282</accession>
<dbReference type="InterPro" id="IPR058612">
    <property type="entry name" value="Ig_SMCHD1_2nd"/>
</dbReference>
<dbReference type="PANTHER" id="PTHR22640">
    <property type="entry name" value="STRUCTURAL MAINTENANCE OF CHROMOSOMES FLEXIBLE HINGE DOMAIN-CONTAINING PROTEIN 1"/>
    <property type="match status" value="1"/>
</dbReference>
<keyword evidence="5" id="KW-1185">Reference proteome</keyword>
<keyword evidence="1" id="KW-0175">Coiled coil</keyword>
<feature type="domain" description="SMC hinge" evidence="2">
    <location>
        <begin position="1625"/>
        <end position="1751"/>
    </location>
</feature>
<feature type="coiled-coil region" evidence="1">
    <location>
        <begin position="1813"/>
        <end position="1862"/>
    </location>
</feature>
<dbReference type="InterPro" id="IPR058615">
    <property type="entry name" value="Ig_SMCHD1_6th"/>
</dbReference>
<dbReference type="InterPro" id="IPR058614">
    <property type="entry name" value="Ig_SMCHD1_5th"/>
</dbReference>
<evidence type="ECO:0000313" key="3">
    <source>
        <dbReference type="EMBL" id="ELU12639.1"/>
    </source>
</evidence>
<evidence type="ECO:0000313" key="5">
    <source>
        <dbReference type="Proteomes" id="UP000014760"/>
    </source>
</evidence>
<organism evidence="3">
    <name type="scientific">Capitella teleta</name>
    <name type="common">Polychaete worm</name>
    <dbReference type="NCBI Taxonomy" id="283909"/>
    <lineage>
        <taxon>Eukaryota</taxon>
        <taxon>Metazoa</taxon>
        <taxon>Spiralia</taxon>
        <taxon>Lophotrochozoa</taxon>
        <taxon>Annelida</taxon>
        <taxon>Polychaeta</taxon>
        <taxon>Sedentaria</taxon>
        <taxon>Scolecida</taxon>
        <taxon>Capitellidae</taxon>
        <taxon>Capitella</taxon>
    </lineage>
</organism>
<dbReference type="STRING" id="283909.R7V282"/>
<dbReference type="SUPFAM" id="SSF75553">
    <property type="entry name" value="Smc hinge domain"/>
    <property type="match status" value="1"/>
</dbReference>
<dbReference type="Pfam" id="PF06470">
    <property type="entry name" value="SMC_hinge"/>
    <property type="match status" value="1"/>
</dbReference>
<dbReference type="Gene3D" id="1.20.1060.20">
    <property type="match status" value="1"/>
</dbReference>
<dbReference type="InterPro" id="IPR036277">
    <property type="entry name" value="SMC_hinge_sf"/>
</dbReference>
<dbReference type="GO" id="GO:0005694">
    <property type="term" value="C:chromosome"/>
    <property type="evidence" value="ECO:0007669"/>
    <property type="project" value="InterPro"/>
</dbReference>
<dbReference type="PANTHER" id="PTHR22640:SF2">
    <property type="entry name" value="STRUCTURAL MAINTENANCE OF CHROMOSOMES FLEXIBLE HINGE DOMAIN-CONTAINING PROTEIN 1"/>
    <property type="match status" value="1"/>
</dbReference>
<reference evidence="5" key="1">
    <citation type="submission" date="2012-12" db="EMBL/GenBank/DDBJ databases">
        <authorList>
            <person name="Hellsten U."/>
            <person name="Grimwood J."/>
            <person name="Chapman J.A."/>
            <person name="Shapiro H."/>
            <person name="Aerts A."/>
            <person name="Otillar R.P."/>
            <person name="Terry A.Y."/>
            <person name="Boore J.L."/>
            <person name="Simakov O."/>
            <person name="Marletaz F."/>
            <person name="Cho S.-J."/>
            <person name="Edsinger-Gonzales E."/>
            <person name="Havlak P."/>
            <person name="Kuo D.-H."/>
            <person name="Larsson T."/>
            <person name="Lv J."/>
            <person name="Arendt D."/>
            <person name="Savage R."/>
            <person name="Osoegawa K."/>
            <person name="de Jong P."/>
            <person name="Lindberg D.R."/>
            <person name="Seaver E.C."/>
            <person name="Weisblat D.A."/>
            <person name="Putnam N.H."/>
            <person name="Grigoriev I.V."/>
            <person name="Rokhsar D.S."/>
        </authorList>
    </citation>
    <scope>NUCLEOTIDE SEQUENCE</scope>
    <source>
        <strain evidence="5">I ESC-2004</strain>
    </source>
</reference>
<dbReference type="Pfam" id="PF26201">
    <property type="entry name" value="Ig_SMCHD1_7th"/>
    <property type="match status" value="1"/>
</dbReference>
<dbReference type="Proteomes" id="UP000014760">
    <property type="component" value="Unassembled WGS sequence"/>
</dbReference>
<dbReference type="SUPFAM" id="SSF55874">
    <property type="entry name" value="ATPase domain of HSP90 chaperone/DNA topoisomerase II/histidine kinase"/>
    <property type="match status" value="1"/>
</dbReference>
<reference evidence="4" key="3">
    <citation type="submission" date="2015-06" db="UniProtKB">
        <authorList>
            <consortium name="EnsemblMetazoa"/>
        </authorList>
    </citation>
    <scope>IDENTIFICATION</scope>
</reference>
<dbReference type="Pfam" id="PF26198">
    <property type="entry name" value="Ig_SMCHD1_6th"/>
    <property type="match status" value="1"/>
</dbReference>
<dbReference type="GO" id="GO:0051276">
    <property type="term" value="P:chromosome organization"/>
    <property type="evidence" value="ECO:0007669"/>
    <property type="project" value="InterPro"/>
</dbReference>
<dbReference type="OrthoDB" id="10036779at2759"/>
<dbReference type="EMBL" id="AMQN01005356">
    <property type="status" value="NOT_ANNOTATED_CDS"/>
    <property type="molecule type" value="Genomic_DNA"/>
</dbReference>
<gene>
    <name evidence="3" type="ORF">CAPTEDRAFT_90330</name>
</gene>
<dbReference type="InterPro" id="IPR036890">
    <property type="entry name" value="HATPase_C_sf"/>
</dbReference>
<dbReference type="InterPro" id="IPR058611">
    <property type="entry name" value="Ig_SMCHD1_1st"/>
</dbReference>
<dbReference type="Gene3D" id="3.30.565.10">
    <property type="entry name" value="Histidine kinase-like ATPase, C-terminal domain"/>
    <property type="match status" value="1"/>
</dbReference>
<dbReference type="Pfam" id="PF13589">
    <property type="entry name" value="HATPase_c_3"/>
    <property type="match status" value="1"/>
</dbReference>
<dbReference type="Pfam" id="PF26194">
    <property type="entry name" value="Ig_SMCHD1_1st"/>
    <property type="match status" value="1"/>
</dbReference>
<dbReference type="InterPro" id="IPR058617">
    <property type="entry name" value="Ig_SMCHD1_7th"/>
</dbReference>
<dbReference type="HOGENOM" id="CLU_002288_1_0_1"/>
<dbReference type="SMART" id="SM00968">
    <property type="entry name" value="SMC_hinge"/>
    <property type="match status" value="1"/>
</dbReference>
<dbReference type="InterPro" id="IPR058613">
    <property type="entry name" value="Ig_SMCHD1_4th"/>
</dbReference>
<dbReference type="EMBL" id="KB295796">
    <property type="protein sequence ID" value="ELU12639.1"/>
    <property type="molecule type" value="Genomic_DNA"/>
</dbReference>
<evidence type="ECO:0000259" key="2">
    <source>
        <dbReference type="SMART" id="SM00968"/>
    </source>
</evidence>
<dbReference type="Pfam" id="PF22899">
    <property type="entry name" value="SMCHD1_S5"/>
    <property type="match status" value="1"/>
</dbReference>
<dbReference type="InterPro" id="IPR055109">
    <property type="entry name" value="SMCHD1_S5"/>
</dbReference>
<protein>
    <recommendedName>
        <fullName evidence="2">SMC hinge domain-containing protein</fullName>
    </recommendedName>
</protein>
<proteinExistence type="predicted"/>
<dbReference type="GO" id="GO:0005524">
    <property type="term" value="F:ATP binding"/>
    <property type="evidence" value="ECO:0007669"/>
    <property type="project" value="InterPro"/>
</dbReference>
<dbReference type="Pfam" id="PF26199">
    <property type="entry name" value="Ig_SMCHD1_8th"/>
    <property type="match status" value="1"/>
</dbReference>
<feature type="non-terminal residue" evidence="3">
    <location>
        <position position="1"/>
    </location>
</feature>
<dbReference type="EnsemblMetazoa" id="CapteT90330">
    <property type="protein sequence ID" value="CapteP90330"/>
    <property type="gene ID" value="CapteG90330"/>
</dbReference>
<dbReference type="InterPro" id="IPR058616">
    <property type="entry name" value="Ig_SMCHD1_8th"/>
</dbReference>
<dbReference type="GO" id="GO:0006302">
    <property type="term" value="P:double-strand break repair"/>
    <property type="evidence" value="ECO:0007669"/>
    <property type="project" value="InterPro"/>
</dbReference>
<dbReference type="Pfam" id="PF26195">
    <property type="entry name" value="Ig_SMCHD1_2nd"/>
    <property type="match status" value="1"/>
</dbReference>
<evidence type="ECO:0000313" key="4">
    <source>
        <dbReference type="EnsemblMetazoa" id="CapteP90330"/>
    </source>
</evidence>
<dbReference type="InterPro" id="IPR010935">
    <property type="entry name" value="SMC_hinge"/>
</dbReference>
<evidence type="ECO:0000256" key="1">
    <source>
        <dbReference type="SAM" id="Coils"/>
    </source>
</evidence>
<dbReference type="OMA" id="PIECFNR"/>
<dbReference type="Pfam" id="PF26196">
    <property type="entry name" value="Ig_SMCHD1_4th"/>
    <property type="match status" value="1"/>
</dbReference>
<reference evidence="3 5" key="2">
    <citation type="journal article" date="2013" name="Nature">
        <title>Insights into bilaterian evolution from three spiralian genomes.</title>
        <authorList>
            <person name="Simakov O."/>
            <person name="Marletaz F."/>
            <person name="Cho S.J."/>
            <person name="Edsinger-Gonzales E."/>
            <person name="Havlak P."/>
            <person name="Hellsten U."/>
            <person name="Kuo D.H."/>
            <person name="Larsson T."/>
            <person name="Lv J."/>
            <person name="Arendt D."/>
            <person name="Savage R."/>
            <person name="Osoegawa K."/>
            <person name="de Jong P."/>
            <person name="Grimwood J."/>
            <person name="Chapman J.A."/>
            <person name="Shapiro H."/>
            <person name="Aerts A."/>
            <person name="Otillar R.P."/>
            <person name="Terry A.Y."/>
            <person name="Boore J.L."/>
            <person name="Grigoriev I.V."/>
            <person name="Lindberg D.R."/>
            <person name="Seaver E.C."/>
            <person name="Weisblat D.A."/>
            <person name="Putnam N.H."/>
            <person name="Rokhsar D.S."/>
        </authorList>
    </citation>
    <scope>NUCLEOTIDE SEQUENCE</scope>
    <source>
        <strain evidence="3 5">I ESC-2004</strain>
    </source>
</reference>
<dbReference type="Gene3D" id="3.30.70.1620">
    <property type="match status" value="1"/>
</dbReference>